<dbReference type="STRING" id="355243.SAMN03080615_02180"/>
<evidence type="ECO:0000313" key="2">
    <source>
        <dbReference type="Proteomes" id="UP000198749"/>
    </source>
</evidence>
<reference evidence="2" key="1">
    <citation type="submission" date="2016-10" db="EMBL/GenBank/DDBJ databases">
        <authorList>
            <person name="Varghese N."/>
            <person name="Submissions S."/>
        </authorList>
    </citation>
    <scope>NUCLEOTIDE SEQUENCE [LARGE SCALE GENOMIC DNA]</scope>
    <source>
        <strain evidence="2">DSM 18887</strain>
    </source>
</reference>
<protein>
    <submittedName>
        <fullName evidence="1">Iron-containing redox enzyme</fullName>
    </submittedName>
</protein>
<dbReference type="OrthoDB" id="5177824at2"/>
<dbReference type="AlphaFoldDB" id="A0A1H9HJA6"/>
<evidence type="ECO:0000313" key="1">
    <source>
        <dbReference type="EMBL" id="SEQ62404.1"/>
    </source>
</evidence>
<dbReference type="SUPFAM" id="SSF48613">
    <property type="entry name" value="Heme oxygenase-like"/>
    <property type="match status" value="1"/>
</dbReference>
<sequence length="222" mass="24985">MTFFDLLIQETEAERAELYQVPQLANALQGKITHEAYLAYLTEAFHHVSHTVPFLMSMGAKLPANKLFLQKVIAEYIEEEIGHEEWILNDIEAVGGDREAVRNSTPALETQVLIAYNYDYINRKNPVGFLGMVFMLESTSIAIANKGADAVKQSLDLPEQAFSYLHSHGDLDISHMQFFEKTLEKITDPKDQAAIIEVARNTFRLFANVLRTIPAEGVKDVA</sequence>
<keyword evidence="2" id="KW-1185">Reference proteome</keyword>
<dbReference type="RefSeq" id="WP_091357773.1">
    <property type="nucleotide sequence ID" value="NZ_AP025284.1"/>
</dbReference>
<proteinExistence type="predicted"/>
<dbReference type="Gene3D" id="1.20.910.10">
    <property type="entry name" value="Heme oxygenase-like"/>
    <property type="match status" value="1"/>
</dbReference>
<dbReference type="InterPro" id="IPR016084">
    <property type="entry name" value="Haem_Oase-like_multi-hlx"/>
</dbReference>
<organism evidence="1 2">
    <name type="scientific">Amphritea atlantica</name>
    <dbReference type="NCBI Taxonomy" id="355243"/>
    <lineage>
        <taxon>Bacteria</taxon>
        <taxon>Pseudomonadati</taxon>
        <taxon>Pseudomonadota</taxon>
        <taxon>Gammaproteobacteria</taxon>
        <taxon>Oceanospirillales</taxon>
        <taxon>Oceanospirillaceae</taxon>
        <taxon>Amphritea</taxon>
    </lineage>
</organism>
<dbReference type="Pfam" id="PF14518">
    <property type="entry name" value="Haem_oxygenas_2"/>
    <property type="match status" value="1"/>
</dbReference>
<gene>
    <name evidence="1" type="ORF">SAMN03080615_02180</name>
</gene>
<dbReference type="EMBL" id="FOGB01000005">
    <property type="protein sequence ID" value="SEQ62404.1"/>
    <property type="molecule type" value="Genomic_DNA"/>
</dbReference>
<accession>A0A1H9HJA6</accession>
<dbReference type="Proteomes" id="UP000198749">
    <property type="component" value="Unassembled WGS sequence"/>
</dbReference>
<dbReference type="SMART" id="SM01236">
    <property type="entry name" value="Haem_oxygenase_2"/>
    <property type="match status" value="1"/>
</dbReference>
<name>A0A1H9HJA6_9GAMM</name>